<feature type="region of interest" description="Disordered" evidence="1">
    <location>
        <begin position="66"/>
        <end position="108"/>
    </location>
</feature>
<accession>A0ABZ1LGA3</accession>
<feature type="transmembrane region" description="Helical" evidence="2">
    <location>
        <begin position="38"/>
        <end position="57"/>
    </location>
</feature>
<evidence type="ECO:0000256" key="1">
    <source>
        <dbReference type="SAM" id="MobiDB-lite"/>
    </source>
</evidence>
<gene>
    <name evidence="3" type="ORF">OG814_31635</name>
</gene>
<keyword evidence="2" id="KW-0812">Transmembrane</keyword>
<proteinExistence type="predicted"/>
<evidence type="ECO:0000313" key="4">
    <source>
        <dbReference type="Proteomes" id="UP001622594"/>
    </source>
</evidence>
<keyword evidence="4" id="KW-1185">Reference proteome</keyword>
<feature type="compositionally biased region" description="Basic and acidic residues" evidence="1">
    <location>
        <begin position="66"/>
        <end position="77"/>
    </location>
</feature>
<organism evidence="3 4">
    <name type="scientific">Streptomyces zaomyceticus</name>
    <dbReference type="NCBI Taxonomy" id="68286"/>
    <lineage>
        <taxon>Bacteria</taxon>
        <taxon>Bacillati</taxon>
        <taxon>Actinomycetota</taxon>
        <taxon>Actinomycetes</taxon>
        <taxon>Kitasatosporales</taxon>
        <taxon>Streptomycetaceae</taxon>
        <taxon>Streptomyces</taxon>
    </lineage>
</organism>
<evidence type="ECO:0008006" key="5">
    <source>
        <dbReference type="Google" id="ProtNLM"/>
    </source>
</evidence>
<dbReference type="Proteomes" id="UP001622594">
    <property type="component" value="Chromosome"/>
</dbReference>
<protein>
    <recommendedName>
        <fullName evidence="5">Integral membrane protein</fullName>
    </recommendedName>
</protein>
<name>A0ABZ1LGA3_9ACTN</name>
<reference evidence="3 4" key="1">
    <citation type="submission" date="2022-10" db="EMBL/GenBank/DDBJ databases">
        <title>The complete genomes of actinobacterial strains from the NBC collection.</title>
        <authorList>
            <person name="Joergensen T.S."/>
            <person name="Alvarez Arevalo M."/>
            <person name="Sterndorff E.B."/>
            <person name="Faurdal D."/>
            <person name="Vuksanovic O."/>
            <person name="Mourched A.-S."/>
            <person name="Charusanti P."/>
            <person name="Shaw S."/>
            <person name="Blin K."/>
            <person name="Weber T."/>
        </authorList>
    </citation>
    <scope>NUCLEOTIDE SEQUENCE [LARGE SCALE GENOMIC DNA]</scope>
    <source>
        <strain evidence="3 4">NBC_00123</strain>
    </source>
</reference>
<dbReference type="EMBL" id="CP108188">
    <property type="protein sequence ID" value="WTR73516.1"/>
    <property type="molecule type" value="Genomic_DNA"/>
</dbReference>
<evidence type="ECO:0000256" key="2">
    <source>
        <dbReference type="SAM" id="Phobius"/>
    </source>
</evidence>
<keyword evidence="2" id="KW-1133">Transmembrane helix</keyword>
<dbReference type="RefSeq" id="WP_327160997.1">
    <property type="nucleotide sequence ID" value="NZ_CP108062.1"/>
</dbReference>
<keyword evidence="2" id="KW-0472">Membrane</keyword>
<sequence length="108" mass="11391">MGEHGGMGEELVLASKWDAAFDVLRFLYVGFFSDLPAWARYTVLGIAAAGFGWLALVRLRGRLRGAPEADGRTDAQSDTRSGGTTGEKTVDTAGTTGEALPASGTRVR</sequence>
<evidence type="ECO:0000313" key="3">
    <source>
        <dbReference type="EMBL" id="WTR73516.1"/>
    </source>
</evidence>